<reference evidence="2 3" key="1">
    <citation type="submission" date="2015-11" db="EMBL/GenBank/DDBJ databases">
        <authorList>
            <person name="Zhang Y."/>
            <person name="Guo Z."/>
        </authorList>
    </citation>
    <scope>NUCLEOTIDE SEQUENCE [LARGE SCALE GENOMIC DNA]</scope>
    <source>
        <strain evidence="2 3">KCTC 32221</strain>
    </source>
</reference>
<evidence type="ECO:0008006" key="4">
    <source>
        <dbReference type="Google" id="ProtNLM"/>
    </source>
</evidence>
<sequence>MANVTQQVNLYLPELQPSRDLVNAARALQALLVVVVAGALISAVQFWQRSSAQTELALLQEALRVQTVRTEELERDVAARATDQALVREMETRELRLAQARQLYEFMQGTTLGNLVGYSEHFKDLSRASFTGVWLRNINIRGNADSVTIAGAVQQPAMLPDYVGRLSNGRSALSTRRFNRLISTRDESSEQELYEFTLEAGQ</sequence>
<dbReference type="STRING" id="1249552.PS2015_469"/>
<accession>A0A0S2KAP7</accession>
<dbReference type="RefSeq" id="WP_058020649.1">
    <property type="nucleotide sequence ID" value="NZ_CP013189.1"/>
</dbReference>
<organism evidence="2 3">
    <name type="scientific">Pseudohongiella spirulinae</name>
    <dbReference type="NCBI Taxonomy" id="1249552"/>
    <lineage>
        <taxon>Bacteria</taxon>
        <taxon>Pseudomonadati</taxon>
        <taxon>Pseudomonadota</taxon>
        <taxon>Gammaproteobacteria</taxon>
        <taxon>Pseudomonadales</taxon>
        <taxon>Pseudohongiellaceae</taxon>
        <taxon>Pseudohongiella</taxon>
    </lineage>
</organism>
<evidence type="ECO:0000313" key="2">
    <source>
        <dbReference type="EMBL" id="ALO45155.1"/>
    </source>
</evidence>
<gene>
    <name evidence="2" type="ORF">PS2015_469</name>
</gene>
<evidence type="ECO:0000313" key="3">
    <source>
        <dbReference type="Proteomes" id="UP000065641"/>
    </source>
</evidence>
<dbReference type="OrthoDB" id="6876592at2"/>
<evidence type="ECO:0000256" key="1">
    <source>
        <dbReference type="SAM" id="Phobius"/>
    </source>
</evidence>
<protein>
    <recommendedName>
        <fullName evidence="4">MSHA biogenesis protein MshI</fullName>
    </recommendedName>
</protein>
<dbReference type="Proteomes" id="UP000065641">
    <property type="component" value="Chromosome"/>
</dbReference>
<keyword evidence="1" id="KW-1133">Transmembrane helix</keyword>
<keyword evidence="3" id="KW-1185">Reference proteome</keyword>
<name>A0A0S2KAP7_9GAMM</name>
<dbReference type="KEGG" id="pspi:PS2015_469"/>
<proteinExistence type="predicted"/>
<keyword evidence="1" id="KW-0812">Transmembrane</keyword>
<keyword evidence="1" id="KW-0472">Membrane</keyword>
<dbReference type="EMBL" id="CP013189">
    <property type="protein sequence ID" value="ALO45155.1"/>
    <property type="molecule type" value="Genomic_DNA"/>
</dbReference>
<dbReference type="AlphaFoldDB" id="A0A0S2KAP7"/>
<feature type="transmembrane region" description="Helical" evidence="1">
    <location>
        <begin position="27"/>
        <end position="47"/>
    </location>
</feature>